<dbReference type="RefSeq" id="WP_012827018.1">
    <property type="nucleotide sequence ID" value="NC_013440.1"/>
</dbReference>
<dbReference type="InterPro" id="IPR036291">
    <property type="entry name" value="NAD(P)-bd_dom_sf"/>
</dbReference>
<dbReference type="Gene3D" id="3.40.50.720">
    <property type="entry name" value="NAD(P)-binding Rossmann-like Domain"/>
    <property type="match status" value="1"/>
</dbReference>
<evidence type="ECO:0000313" key="3">
    <source>
        <dbReference type="EMBL" id="ACY14410.1"/>
    </source>
</evidence>
<dbReference type="AlphaFoldDB" id="D0LYU0"/>
<protein>
    <submittedName>
        <fullName evidence="3">NAD-dependent epimerase/dehydratase</fullName>
    </submittedName>
</protein>
<accession>D0LYU0</accession>
<dbReference type="Pfam" id="PF01370">
    <property type="entry name" value="Epimerase"/>
    <property type="match status" value="1"/>
</dbReference>
<feature type="region of interest" description="Disordered" evidence="1">
    <location>
        <begin position="470"/>
        <end position="506"/>
    </location>
</feature>
<feature type="domain" description="NAD-dependent epimerase/dehydratase" evidence="2">
    <location>
        <begin position="4"/>
        <end position="209"/>
    </location>
</feature>
<dbReference type="EMBL" id="CP001804">
    <property type="protein sequence ID" value="ACY14410.1"/>
    <property type="molecule type" value="Genomic_DNA"/>
</dbReference>
<reference evidence="3 4" key="1">
    <citation type="journal article" date="2010" name="Stand. Genomic Sci.">
        <title>Complete genome sequence of Haliangium ochraceum type strain (SMP-2).</title>
        <authorList>
            <consortium name="US DOE Joint Genome Institute (JGI-PGF)"/>
            <person name="Ivanova N."/>
            <person name="Daum C."/>
            <person name="Lang E."/>
            <person name="Abt B."/>
            <person name="Kopitz M."/>
            <person name="Saunders E."/>
            <person name="Lapidus A."/>
            <person name="Lucas S."/>
            <person name="Glavina Del Rio T."/>
            <person name="Nolan M."/>
            <person name="Tice H."/>
            <person name="Copeland A."/>
            <person name="Cheng J.F."/>
            <person name="Chen F."/>
            <person name="Bruce D."/>
            <person name="Goodwin L."/>
            <person name="Pitluck S."/>
            <person name="Mavromatis K."/>
            <person name="Pati A."/>
            <person name="Mikhailova N."/>
            <person name="Chen A."/>
            <person name="Palaniappan K."/>
            <person name="Land M."/>
            <person name="Hauser L."/>
            <person name="Chang Y.J."/>
            <person name="Jeffries C.D."/>
            <person name="Detter J.C."/>
            <person name="Brettin T."/>
            <person name="Rohde M."/>
            <person name="Goker M."/>
            <person name="Bristow J."/>
            <person name="Markowitz V."/>
            <person name="Eisen J.A."/>
            <person name="Hugenholtz P."/>
            <person name="Kyrpides N.C."/>
            <person name="Klenk H.P."/>
        </authorList>
    </citation>
    <scope>NUCLEOTIDE SEQUENCE [LARGE SCALE GENOMIC DNA]</scope>
    <source>
        <strain evidence="4">DSM 14365 / CIP 107738 / JCM 11303 / AJ 13395 / SMP-2</strain>
    </source>
</reference>
<evidence type="ECO:0000313" key="4">
    <source>
        <dbReference type="Proteomes" id="UP000001880"/>
    </source>
</evidence>
<dbReference type="eggNOG" id="COG0702">
    <property type="taxonomic scope" value="Bacteria"/>
</dbReference>
<evidence type="ECO:0000256" key="1">
    <source>
        <dbReference type="SAM" id="MobiDB-lite"/>
    </source>
</evidence>
<dbReference type="PANTHER" id="PTHR48079">
    <property type="entry name" value="PROTEIN YEEZ"/>
    <property type="match status" value="1"/>
</dbReference>
<gene>
    <name evidence="3" type="ordered locus">Hoch_1862</name>
</gene>
<dbReference type="HOGENOM" id="CLU_569777_0_0_7"/>
<feature type="compositionally biased region" description="Acidic residues" evidence="1">
    <location>
        <begin position="483"/>
        <end position="497"/>
    </location>
</feature>
<dbReference type="Proteomes" id="UP000001880">
    <property type="component" value="Chromosome"/>
</dbReference>
<dbReference type="InterPro" id="IPR051783">
    <property type="entry name" value="NAD(P)-dependent_oxidoreduct"/>
</dbReference>
<keyword evidence="4" id="KW-1185">Reference proteome</keyword>
<evidence type="ECO:0000259" key="2">
    <source>
        <dbReference type="Pfam" id="PF01370"/>
    </source>
</evidence>
<name>D0LYU0_HALO1</name>
<dbReference type="KEGG" id="hoh:Hoch_1862"/>
<dbReference type="SUPFAM" id="SSF51735">
    <property type="entry name" value="NAD(P)-binding Rossmann-fold domains"/>
    <property type="match status" value="1"/>
</dbReference>
<sequence>MATVAVLGASGFVGRALVDRLRLRHDIIALSRSPRPDQPAEGEKRAVRWRECDLFSLLDAERGIAGADYVVYLVHSMMPSARLTQGSFEDFDLITADNVARAAKLAKVKQVIYLGGLVDEDSELSPHLASRLEVERTFQGHGLTTTTLRAGLVLGPGGSSTEMMVRLVKRLPAMLCPAWTQTRTQPIALRDVVALIEFALGNPDTYDQSFDVGTREATTYIEMMQMVAAELGLTRRILPVPLMSVQLSRLWVSLITGAPKALVQPLIGSLECEMVVRERRLHEMSGIPGTSVREALRLTFDGDEPADTPHAYARPKRFREPSVRSVQRLPKPRGATGRWVASAYGRWLPHGMRPLFRVRNRIDGFVDFYVRGIDTPLLRLFWDLERSTEDRPLFYIRGGLLAQDSERGRLEFRETTCGDYVLSAIHDFHPRLPWPIYVNSQARVHLWVMQAFGRWLARVQVPEERIRVYRGAGPVPPGPEVNTEPDADTDTDSDANADADAPKLAG</sequence>
<dbReference type="InterPro" id="IPR001509">
    <property type="entry name" value="Epimerase_deHydtase"/>
</dbReference>
<dbReference type="PANTHER" id="PTHR48079:SF6">
    <property type="entry name" value="NAD(P)-BINDING DOMAIN-CONTAINING PROTEIN-RELATED"/>
    <property type="match status" value="1"/>
</dbReference>
<dbReference type="GO" id="GO:0005737">
    <property type="term" value="C:cytoplasm"/>
    <property type="evidence" value="ECO:0007669"/>
    <property type="project" value="TreeGrafter"/>
</dbReference>
<dbReference type="OrthoDB" id="9774199at2"/>
<dbReference type="GO" id="GO:0004029">
    <property type="term" value="F:aldehyde dehydrogenase (NAD+) activity"/>
    <property type="evidence" value="ECO:0007669"/>
    <property type="project" value="TreeGrafter"/>
</dbReference>
<dbReference type="STRING" id="502025.Hoch_1862"/>
<organism evidence="3 4">
    <name type="scientific">Haliangium ochraceum (strain DSM 14365 / JCM 11303 / SMP-2)</name>
    <dbReference type="NCBI Taxonomy" id="502025"/>
    <lineage>
        <taxon>Bacteria</taxon>
        <taxon>Pseudomonadati</taxon>
        <taxon>Myxococcota</taxon>
        <taxon>Polyangia</taxon>
        <taxon>Haliangiales</taxon>
        <taxon>Kofleriaceae</taxon>
        <taxon>Haliangium</taxon>
    </lineage>
</organism>
<proteinExistence type="predicted"/>